<dbReference type="GO" id="GO:0033528">
    <property type="term" value="P:S-methylmethionine cycle"/>
    <property type="evidence" value="ECO:0007669"/>
    <property type="project" value="TreeGrafter"/>
</dbReference>
<proteinExistence type="predicted"/>
<protein>
    <recommendedName>
        <fullName evidence="6">Hcy-binding domain-containing protein</fullName>
    </recommendedName>
</protein>
<dbReference type="Pfam" id="PF02574">
    <property type="entry name" value="S-methyl_trans"/>
    <property type="match status" value="1"/>
</dbReference>
<feature type="binding site" evidence="5">
    <location>
        <position position="363"/>
    </location>
    <ligand>
        <name>Zn(2+)</name>
        <dbReference type="ChEBI" id="CHEBI:29105"/>
    </ligand>
</feature>
<evidence type="ECO:0000256" key="1">
    <source>
        <dbReference type="ARBA" id="ARBA00022603"/>
    </source>
</evidence>
<dbReference type="AlphaFoldDB" id="A0A284QKH8"/>
<evidence type="ECO:0000256" key="3">
    <source>
        <dbReference type="ARBA" id="ARBA00022723"/>
    </source>
</evidence>
<evidence type="ECO:0000256" key="5">
    <source>
        <dbReference type="PROSITE-ProRule" id="PRU00333"/>
    </source>
</evidence>
<feature type="domain" description="Hcy-binding" evidence="6">
    <location>
        <begin position="2"/>
        <end position="378"/>
    </location>
</feature>
<keyword evidence="2 5" id="KW-0808">Transferase</keyword>
<evidence type="ECO:0000256" key="2">
    <source>
        <dbReference type="ARBA" id="ARBA00022679"/>
    </source>
</evidence>
<reference evidence="8" key="1">
    <citation type="journal article" date="2017" name="Nat. Ecol. Evol.">
        <title>Genome expansion and lineage-specific genetic innovations in the forest pathogenic fungi Armillaria.</title>
        <authorList>
            <person name="Sipos G."/>
            <person name="Prasanna A.N."/>
            <person name="Walter M.C."/>
            <person name="O'Connor E."/>
            <person name="Balint B."/>
            <person name="Krizsan K."/>
            <person name="Kiss B."/>
            <person name="Hess J."/>
            <person name="Varga T."/>
            <person name="Slot J."/>
            <person name="Riley R."/>
            <person name="Boka B."/>
            <person name="Rigling D."/>
            <person name="Barry K."/>
            <person name="Lee J."/>
            <person name="Mihaltcheva S."/>
            <person name="LaButti K."/>
            <person name="Lipzen A."/>
            <person name="Waldron R."/>
            <person name="Moloney N.M."/>
            <person name="Sperisen C."/>
            <person name="Kredics L."/>
            <person name="Vagvoelgyi C."/>
            <person name="Patrignani A."/>
            <person name="Fitzpatrick D."/>
            <person name="Nagy I."/>
            <person name="Doyle S."/>
            <person name="Anderson J.B."/>
            <person name="Grigoriev I.V."/>
            <person name="Gueldener U."/>
            <person name="Muensterkoetter M."/>
            <person name="Nagy L.G."/>
        </authorList>
    </citation>
    <scope>NUCLEOTIDE SEQUENCE [LARGE SCALE GENOMIC DNA]</scope>
    <source>
        <strain evidence="8">C18/9</strain>
    </source>
</reference>
<dbReference type="EMBL" id="FUEG01000001">
    <property type="protein sequence ID" value="SJK96952.1"/>
    <property type="molecule type" value="Genomic_DNA"/>
</dbReference>
<sequence>MTSLLSKIFPKSPVISDGGLGTTLEDVFNVNISNTPLWSSRAVIEQPDVMIQAHLAFFRAGAQVILTSTYQSSFSTFYRAGYQKEEAIEIMRKSVQLANEARKIFNSEHPAGSCDGRIGLSLGAFGASLEIAHEFDGCYPPPYGPRAYHTEGGNLNSYSSDEIEQEQASIDALAFFHFERIEVFLSDRETWGQIDCLAFETIPLLREIRAIRKAMEMVEARIRQDGIESKPWWIETVFPDGMFPENPRAGGTLSVADVVAAALKDDGLPTPSGFGINCISMAHVQALTPQVANTVKELHLLQKPWFVVYPNGGDVYDPGTQTWTISDTKTAAEKREGWVQNMECIVKDIESEASWGGIIVGGCCRTNHEDVQSLRSKLRPET</sequence>
<dbReference type="GO" id="GO:0008898">
    <property type="term" value="F:S-adenosylmethionine-homocysteine S-methyltransferase activity"/>
    <property type="evidence" value="ECO:0007669"/>
    <property type="project" value="TreeGrafter"/>
</dbReference>
<organism evidence="7 8">
    <name type="scientific">Armillaria ostoyae</name>
    <name type="common">Armillaria root rot fungus</name>
    <dbReference type="NCBI Taxonomy" id="47428"/>
    <lineage>
        <taxon>Eukaryota</taxon>
        <taxon>Fungi</taxon>
        <taxon>Dikarya</taxon>
        <taxon>Basidiomycota</taxon>
        <taxon>Agaricomycotina</taxon>
        <taxon>Agaricomycetes</taxon>
        <taxon>Agaricomycetidae</taxon>
        <taxon>Agaricales</taxon>
        <taxon>Marasmiineae</taxon>
        <taxon>Physalacriaceae</taxon>
        <taxon>Armillaria</taxon>
    </lineage>
</organism>
<evidence type="ECO:0000313" key="7">
    <source>
        <dbReference type="EMBL" id="SJK96952.1"/>
    </source>
</evidence>
<keyword evidence="4 5" id="KW-0862">Zinc</keyword>
<dbReference type="Proteomes" id="UP000219338">
    <property type="component" value="Unassembled WGS sequence"/>
</dbReference>
<dbReference type="OrthoDB" id="261426at2759"/>
<dbReference type="SUPFAM" id="SSF82282">
    <property type="entry name" value="Homocysteine S-methyltransferase"/>
    <property type="match status" value="1"/>
</dbReference>
<feature type="binding site" evidence="5">
    <location>
        <position position="278"/>
    </location>
    <ligand>
        <name>Zn(2+)</name>
        <dbReference type="ChEBI" id="CHEBI:29105"/>
    </ligand>
</feature>
<gene>
    <name evidence="7" type="ORF">ARMOST_00201</name>
</gene>
<keyword evidence="3 5" id="KW-0479">Metal-binding</keyword>
<evidence type="ECO:0000259" key="6">
    <source>
        <dbReference type="PROSITE" id="PS50970"/>
    </source>
</evidence>
<accession>A0A284QKH8</accession>
<name>A0A284QKH8_ARMOS</name>
<keyword evidence="8" id="KW-1185">Reference proteome</keyword>
<dbReference type="OMA" id="CSQPEVI"/>
<dbReference type="GO" id="GO:0008270">
    <property type="term" value="F:zinc ion binding"/>
    <property type="evidence" value="ECO:0007669"/>
    <property type="project" value="InterPro"/>
</dbReference>
<evidence type="ECO:0000313" key="8">
    <source>
        <dbReference type="Proteomes" id="UP000219338"/>
    </source>
</evidence>
<dbReference type="GO" id="GO:0009086">
    <property type="term" value="P:methionine biosynthetic process"/>
    <property type="evidence" value="ECO:0007669"/>
    <property type="project" value="InterPro"/>
</dbReference>
<evidence type="ECO:0000256" key="4">
    <source>
        <dbReference type="ARBA" id="ARBA00022833"/>
    </source>
</evidence>
<dbReference type="PANTHER" id="PTHR46015:SF1">
    <property type="entry name" value="HOMOCYSTEINE S-METHYLTRANSFERASE-LIKE ISOFORM 1"/>
    <property type="match status" value="1"/>
</dbReference>
<keyword evidence="1 5" id="KW-0489">Methyltransferase</keyword>
<dbReference type="Gene3D" id="3.20.20.330">
    <property type="entry name" value="Homocysteine-binding-like domain"/>
    <property type="match status" value="1"/>
</dbReference>
<feature type="binding site" evidence="5">
    <location>
        <position position="364"/>
    </location>
    <ligand>
        <name>Zn(2+)</name>
        <dbReference type="ChEBI" id="CHEBI:29105"/>
    </ligand>
</feature>
<dbReference type="InterPro" id="IPR036589">
    <property type="entry name" value="HCY_dom_sf"/>
</dbReference>
<dbReference type="STRING" id="47428.A0A284QKH8"/>
<dbReference type="PROSITE" id="PS50970">
    <property type="entry name" value="HCY"/>
    <property type="match status" value="1"/>
</dbReference>
<dbReference type="GO" id="GO:0032259">
    <property type="term" value="P:methylation"/>
    <property type="evidence" value="ECO:0007669"/>
    <property type="project" value="UniProtKB-KW"/>
</dbReference>
<dbReference type="InterPro" id="IPR003726">
    <property type="entry name" value="HCY_dom"/>
</dbReference>
<comment type="cofactor">
    <cofactor evidence="5">
        <name>Zn(2+)</name>
        <dbReference type="ChEBI" id="CHEBI:29105"/>
    </cofactor>
</comment>
<dbReference type="InterPro" id="IPR051486">
    <property type="entry name" value="Hcy_S-methyltransferase"/>
</dbReference>
<dbReference type="PANTHER" id="PTHR46015">
    <property type="entry name" value="ZGC:172121"/>
    <property type="match status" value="1"/>
</dbReference>